<comment type="caution">
    <text evidence="2">The sequence shown here is derived from an EMBL/GenBank/DDBJ whole genome shotgun (WGS) entry which is preliminary data.</text>
</comment>
<keyword evidence="1" id="KW-0732">Signal</keyword>
<proteinExistence type="predicted"/>
<dbReference type="Proteomes" id="UP001249851">
    <property type="component" value="Unassembled WGS sequence"/>
</dbReference>
<evidence type="ECO:0000313" key="3">
    <source>
        <dbReference type="Proteomes" id="UP001249851"/>
    </source>
</evidence>
<organism evidence="2 3">
    <name type="scientific">Acropora cervicornis</name>
    <name type="common">Staghorn coral</name>
    <dbReference type="NCBI Taxonomy" id="6130"/>
    <lineage>
        <taxon>Eukaryota</taxon>
        <taxon>Metazoa</taxon>
        <taxon>Cnidaria</taxon>
        <taxon>Anthozoa</taxon>
        <taxon>Hexacorallia</taxon>
        <taxon>Scleractinia</taxon>
        <taxon>Astrocoeniina</taxon>
        <taxon>Acroporidae</taxon>
        <taxon>Acropora</taxon>
    </lineage>
</organism>
<feature type="chain" id="PRO_5041982676" evidence="1">
    <location>
        <begin position="32"/>
        <end position="192"/>
    </location>
</feature>
<dbReference type="EMBL" id="JARQWQ010000038">
    <property type="protein sequence ID" value="KAK2559821.1"/>
    <property type="molecule type" value="Genomic_DNA"/>
</dbReference>
<protein>
    <submittedName>
        <fullName evidence="2">Uncharacterized protein</fullName>
    </submittedName>
</protein>
<sequence length="192" mass="22804">MACNVCRLCWFCLRRRKCLLIGQICAWVALAENDDYFGQRQSNAQRSGDGVRCRRYLYNKQEQRAPPPLQSIIYGMNRSSFHIFLVSWLHFAPCFQDESLCSYRRKIQFPLAVGKKADSKFPRIFQSIRESDVYRVEILWLKDRTERLVQVSFDNNYQERIITWNTKWKKIKPVEIFVFVLTIAKAETENTS</sequence>
<accession>A0AAD9QF61</accession>
<feature type="signal peptide" evidence="1">
    <location>
        <begin position="1"/>
        <end position="31"/>
    </location>
</feature>
<keyword evidence="3" id="KW-1185">Reference proteome</keyword>
<reference evidence="2" key="2">
    <citation type="journal article" date="2023" name="Science">
        <title>Genomic signatures of disease resistance in endangered staghorn corals.</title>
        <authorList>
            <person name="Vollmer S.V."/>
            <person name="Selwyn J.D."/>
            <person name="Despard B.A."/>
            <person name="Roesel C.L."/>
        </authorList>
    </citation>
    <scope>NUCLEOTIDE SEQUENCE</scope>
    <source>
        <strain evidence="2">K2</strain>
    </source>
</reference>
<reference evidence="2" key="1">
    <citation type="journal article" date="2023" name="G3 (Bethesda)">
        <title>Whole genome assembly and annotation of the endangered Caribbean coral Acropora cervicornis.</title>
        <authorList>
            <person name="Selwyn J.D."/>
            <person name="Vollmer S.V."/>
        </authorList>
    </citation>
    <scope>NUCLEOTIDE SEQUENCE</scope>
    <source>
        <strain evidence="2">K2</strain>
    </source>
</reference>
<gene>
    <name evidence="2" type="ORF">P5673_017370</name>
</gene>
<dbReference type="AlphaFoldDB" id="A0AAD9QF61"/>
<evidence type="ECO:0000313" key="2">
    <source>
        <dbReference type="EMBL" id="KAK2559821.1"/>
    </source>
</evidence>
<evidence type="ECO:0000256" key="1">
    <source>
        <dbReference type="SAM" id="SignalP"/>
    </source>
</evidence>
<name>A0AAD9QF61_ACRCE</name>